<evidence type="ECO:0000313" key="6">
    <source>
        <dbReference type="EMBL" id="KAJ1196360.1"/>
    </source>
</evidence>
<gene>
    <name evidence="6" type="ORF">NDU88_000231</name>
</gene>
<proteinExistence type="inferred from homology"/>
<evidence type="ECO:0000256" key="1">
    <source>
        <dbReference type="ARBA" id="ARBA00007996"/>
    </source>
</evidence>
<dbReference type="GO" id="GO:0005829">
    <property type="term" value="C:cytosol"/>
    <property type="evidence" value="ECO:0007669"/>
    <property type="project" value="TreeGrafter"/>
</dbReference>
<feature type="region of interest" description="Disordered" evidence="5">
    <location>
        <begin position="42"/>
        <end position="115"/>
    </location>
</feature>
<evidence type="ECO:0000313" key="7">
    <source>
        <dbReference type="Proteomes" id="UP001066276"/>
    </source>
</evidence>
<dbReference type="SUPFAM" id="SSF53335">
    <property type="entry name" value="S-adenosyl-L-methionine-dependent methyltransferases"/>
    <property type="match status" value="1"/>
</dbReference>
<comment type="similarity">
    <text evidence="1">Belongs to the class I-like SAM-binding methyltransferase superfamily. NNMT/PNMT/TEMT family.</text>
</comment>
<organism evidence="6 7">
    <name type="scientific">Pleurodeles waltl</name>
    <name type="common">Iberian ribbed newt</name>
    <dbReference type="NCBI Taxonomy" id="8319"/>
    <lineage>
        <taxon>Eukaryota</taxon>
        <taxon>Metazoa</taxon>
        <taxon>Chordata</taxon>
        <taxon>Craniata</taxon>
        <taxon>Vertebrata</taxon>
        <taxon>Euteleostomi</taxon>
        <taxon>Amphibia</taxon>
        <taxon>Batrachia</taxon>
        <taxon>Caudata</taxon>
        <taxon>Salamandroidea</taxon>
        <taxon>Salamandridae</taxon>
        <taxon>Pleurodelinae</taxon>
        <taxon>Pleurodeles</taxon>
    </lineage>
</organism>
<keyword evidence="7" id="KW-1185">Reference proteome</keyword>
<evidence type="ECO:0000256" key="3">
    <source>
        <dbReference type="ARBA" id="ARBA00022679"/>
    </source>
</evidence>
<sequence length="362" mass="39862">MTPGRIPWVPPGASPAAVAETPGPLCCGRWGWPRWGRCVAGAAGRPATPRLEGLKAGTKEGGERERQRGAVSSDLQSEQLLPRWGPRRVRPSPAPLGRAPRVPGSGPGARARGQYPDPCAAVDSARLTAAFKGQAAQHIELGLAAEKKGDVKGDSLIGLSYGPHIYYTLPACEYFNEITFACADDKSIQETQKWLKNEPDAMDWSQIIKMICELQGSGETWIEKQHMLQRKVKRVLEHDVMSSNPFSPITHPKADCLLLAHCIEHFVTDKKSYCDALKNVSSLLKSGGHLIMSAVLGATFYMCGDVKFPVLCMEEAFLKDALRGAGYVIQEDHMYLRKTESLYDMTDYKYGIILKACKEREM</sequence>
<feature type="region of interest" description="Disordered" evidence="5">
    <location>
        <begin position="1"/>
        <end position="20"/>
    </location>
</feature>
<accession>A0AAV7V4P6</accession>
<dbReference type="PROSITE" id="PS51681">
    <property type="entry name" value="SAM_MT_NNMT_PNMT_TEMT"/>
    <property type="match status" value="1"/>
</dbReference>
<protein>
    <recommendedName>
        <fullName evidence="8">Methyltransferase type 11 domain-containing protein</fullName>
    </recommendedName>
</protein>
<dbReference type="Gene3D" id="3.40.50.150">
    <property type="entry name" value="Vaccinia Virus protein VP39"/>
    <property type="match status" value="1"/>
</dbReference>
<dbReference type="PANTHER" id="PTHR10867:SF32">
    <property type="entry name" value="NICOTINAMIDE N-METHYLTRANSFERASE"/>
    <property type="match status" value="1"/>
</dbReference>
<keyword evidence="4" id="KW-0949">S-adenosyl-L-methionine</keyword>
<dbReference type="InterPro" id="IPR000940">
    <property type="entry name" value="NNMT_TEMT_trans"/>
</dbReference>
<dbReference type="GO" id="GO:0032259">
    <property type="term" value="P:methylation"/>
    <property type="evidence" value="ECO:0007669"/>
    <property type="project" value="UniProtKB-KW"/>
</dbReference>
<dbReference type="GO" id="GO:0008170">
    <property type="term" value="F:N-methyltransferase activity"/>
    <property type="evidence" value="ECO:0007669"/>
    <property type="project" value="TreeGrafter"/>
</dbReference>
<dbReference type="Proteomes" id="UP001066276">
    <property type="component" value="Chromosome 2_1"/>
</dbReference>
<keyword evidence="3" id="KW-0808">Transferase</keyword>
<evidence type="ECO:0000256" key="4">
    <source>
        <dbReference type="ARBA" id="ARBA00022691"/>
    </source>
</evidence>
<evidence type="ECO:0000256" key="2">
    <source>
        <dbReference type="ARBA" id="ARBA00022603"/>
    </source>
</evidence>
<dbReference type="InterPro" id="IPR029063">
    <property type="entry name" value="SAM-dependent_MTases_sf"/>
</dbReference>
<reference evidence="6" key="1">
    <citation type="journal article" date="2022" name="bioRxiv">
        <title>Sequencing and chromosome-scale assembly of the giantPleurodeles waltlgenome.</title>
        <authorList>
            <person name="Brown T."/>
            <person name="Elewa A."/>
            <person name="Iarovenko S."/>
            <person name="Subramanian E."/>
            <person name="Araus A.J."/>
            <person name="Petzold A."/>
            <person name="Susuki M."/>
            <person name="Suzuki K.-i.T."/>
            <person name="Hayashi T."/>
            <person name="Toyoda A."/>
            <person name="Oliveira C."/>
            <person name="Osipova E."/>
            <person name="Leigh N.D."/>
            <person name="Simon A."/>
            <person name="Yun M.H."/>
        </authorList>
    </citation>
    <scope>NUCLEOTIDE SEQUENCE</scope>
    <source>
        <strain evidence="6">20211129_DDA</strain>
        <tissue evidence="6">Liver</tissue>
    </source>
</reference>
<name>A0AAV7V4P6_PLEWA</name>
<evidence type="ECO:0000256" key="5">
    <source>
        <dbReference type="SAM" id="MobiDB-lite"/>
    </source>
</evidence>
<dbReference type="PANTHER" id="PTHR10867">
    <property type="entry name" value="NNMT/PNMT/TEMT FAMILY MEMBER"/>
    <property type="match status" value="1"/>
</dbReference>
<dbReference type="AlphaFoldDB" id="A0AAV7V4P6"/>
<keyword evidence="2" id="KW-0489">Methyltransferase</keyword>
<dbReference type="Pfam" id="PF01234">
    <property type="entry name" value="NNMT_PNMT_TEMT"/>
    <property type="match status" value="1"/>
</dbReference>
<dbReference type="EMBL" id="JANPWB010000003">
    <property type="protein sequence ID" value="KAJ1196360.1"/>
    <property type="molecule type" value="Genomic_DNA"/>
</dbReference>
<evidence type="ECO:0008006" key="8">
    <source>
        <dbReference type="Google" id="ProtNLM"/>
    </source>
</evidence>
<feature type="compositionally biased region" description="Basic and acidic residues" evidence="5">
    <location>
        <begin position="57"/>
        <end position="68"/>
    </location>
</feature>
<comment type="caution">
    <text evidence="6">The sequence shown here is derived from an EMBL/GenBank/DDBJ whole genome shotgun (WGS) entry which is preliminary data.</text>
</comment>